<evidence type="ECO:0000256" key="6">
    <source>
        <dbReference type="ARBA" id="ARBA00022077"/>
    </source>
</evidence>
<evidence type="ECO:0000256" key="14">
    <source>
        <dbReference type="ARBA" id="ARBA00022833"/>
    </source>
</evidence>
<name>A0ABY7F081_MYAAR</name>
<gene>
    <name evidence="33" type="ORF">MAR_005693</name>
</gene>
<evidence type="ECO:0000256" key="11">
    <source>
        <dbReference type="ARBA" id="ARBA00022707"/>
    </source>
</evidence>
<dbReference type="Gene3D" id="3.40.390.10">
    <property type="entry name" value="Collagenase (Catalytic Domain)"/>
    <property type="match status" value="1"/>
</dbReference>
<comment type="catalytic activity">
    <reaction evidence="29">
        <text>substance P + H2O = substance P(1-9) + L-Leu-L-Met-NH2</text>
        <dbReference type="Rhea" id="RHEA:71459"/>
        <dbReference type="ChEBI" id="CHEBI:15377"/>
        <dbReference type="ChEBI" id="CHEBI:190692"/>
        <dbReference type="ChEBI" id="CHEBI:190693"/>
        <dbReference type="ChEBI" id="CHEBI:190700"/>
    </reaction>
    <physiologicalReaction direction="left-to-right" evidence="29">
        <dbReference type="Rhea" id="RHEA:71460"/>
    </physiologicalReaction>
</comment>
<keyword evidence="11" id="KW-0519">Myristate</keyword>
<evidence type="ECO:0000256" key="8">
    <source>
        <dbReference type="ARBA" id="ARBA00022553"/>
    </source>
</evidence>
<evidence type="ECO:0000256" key="29">
    <source>
        <dbReference type="ARBA" id="ARBA00049470"/>
    </source>
</evidence>
<keyword evidence="21" id="KW-0449">Lipoprotein</keyword>
<evidence type="ECO:0000256" key="22">
    <source>
        <dbReference type="ARBA" id="ARBA00031127"/>
    </source>
</evidence>
<evidence type="ECO:0000256" key="5">
    <source>
        <dbReference type="ARBA" id="ARBA00012521"/>
    </source>
</evidence>
<evidence type="ECO:0000256" key="21">
    <source>
        <dbReference type="ARBA" id="ARBA00023288"/>
    </source>
</evidence>
<dbReference type="EMBL" id="CP111020">
    <property type="protein sequence ID" value="WAR15588.1"/>
    <property type="molecule type" value="Genomic_DNA"/>
</dbReference>
<dbReference type="PRINTS" id="PR00786">
    <property type="entry name" value="NEPRILYSIN"/>
</dbReference>
<dbReference type="InterPro" id="IPR018497">
    <property type="entry name" value="Peptidase_M13_C"/>
</dbReference>
<evidence type="ECO:0000256" key="20">
    <source>
        <dbReference type="ARBA" id="ARBA00023180"/>
    </source>
</evidence>
<keyword evidence="16 30" id="KW-1133">Transmembrane helix</keyword>
<organism evidence="33 34">
    <name type="scientific">Mya arenaria</name>
    <name type="common">Soft-shell clam</name>
    <dbReference type="NCBI Taxonomy" id="6604"/>
    <lineage>
        <taxon>Eukaryota</taxon>
        <taxon>Metazoa</taxon>
        <taxon>Spiralia</taxon>
        <taxon>Lophotrochozoa</taxon>
        <taxon>Mollusca</taxon>
        <taxon>Bivalvia</taxon>
        <taxon>Autobranchia</taxon>
        <taxon>Heteroconchia</taxon>
        <taxon>Euheterodonta</taxon>
        <taxon>Imparidentia</taxon>
        <taxon>Neoheterodontei</taxon>
        <taxon>Myida</taxon>
        <taxon>Myoidea</taxon>
        <taxon>Myidae</taxon>
        <taxon>Mya</taxon>
    </lineage>
</organism>
<keyword evidence="17" id="KW-0482">Metalloprotease</keyword>
<comment type="cofactor">
    <cofactor evidence="2">
        <name>Zn(2+)</name>
        <dbReference type="ChEBI" id="CHEBI:29105"/>
    </cofactor>
</comment>
<comment type="catalytic activity">
    <reaction evidence="1">
        <text>Preferential cleavage of polypeptides between hydrophobic residues, particularly with Phe or Tyr at P1'.</text>
        <dbReference type="EC" id="3.4.24.11"/>
    </reaction>
</comment>
<dbReference type="SUPFAM" id="SSF55486">
    <property type="entry name" value="Metalloproteases ('zincins'), catalytic domain"/>
    <property type="match status" value="1"/>
</dbReference>
<proteinExistence type="inferred from homology"/>
<evidence type="ECO:0000256" key="18">
    <source>
        <dbReference type="ARBA" id="ARBA00023136"/>
    </source>
</evidence>
<dbReference type="InterPro" id="IPR042089">
    <property type="entry name" value="Peptidase_M13_dom_2"/>
</dbReference>
<evidence type="ECO:0000256" key="4">
    <source>
        <dbReference type="ARBA" id="ARBA00007357"/>
    </source>
</evidence>
<evidence type="ECO:0000256" key="17">
    <source>
        <dbReference type="ARBA" id="ARBA00023049"/>
    </source>
</evidence>
<evidence type="ECO:0000256" key="30">
    <source>
        <dbReference type="SAM" id="Phobius"/>
    </source>
</evidence>
<evidence type="ECO:0000313" key="34">
    <source>
        <dbReference type="Proteomes" id="UP001164746"/>
    </source>
</evidence>
<evidence type="ECO:0000256" key="16">
    <source>
        <dbReference type="ARBA" id="ARBA00022989"/>
    </source>
</evidence>
<comment type="catalytic activity">
    <reaction evidence="27">
        <text>substance P + H2O = substance P(1-7) + L-Phe-Gly-L-Leu-L-Met-NH2</text>
        <dbReference type="Rhea" id="RHEA:71467"/>
        <dbReference type="ChEBI" id="CHEBI:15377"/>
        <dbReference type="ChEBI" id="CHEBI:190692"/>
        <dbReference type="ChEBI" id="CHEBI:190695"/>
        <dbReference type="ChEBI" id="CHEBI:190698"/>
    </reaction>
    <physiologicalReaction direction="left-to-right" evidence="27">
        <dbReference type="Rhea" id="RHEA:71468"/>
    </physiologicalReaction>
</comment>
<comment type="catalytic activity">
    <reaction evidence="28">
        <text>neurotensin + H2O = neurotensin(1-11) + L-isoleucyl-L-leucine</text>
        <dbReference type="Rhea" id="RHEA:71475"/>
        <dbReference type="ChEBI" id="CHEBI:15377"/>
        <dbReference type="ChEBI" id="CHEBI:147362"/>
        <dbReference type="ChEBI" id="CHEBI:190704"/>
        <dbReference type="ChEBI" id="CHEBI:190706"/>
    </reaction>
    <physiologicalReaction direction="left-to-right" evidence="28">
        <dbReference type="Rhea" id="RHEA:71476"/>
    </physiologicalReaction>
</comment>
<feature type="domain" description="Peptidase M13 N-terminal" evidence="32">
    <location>
        <begin position="129"/>
        <end position="482"/>
    </location>
</feature>
<feature type="transmembrane region" description="Helical" evidence="30">
    <location>
        <begin position="76"/>
        <end position="96"/>
    </location>
</feature>
<dbReference type="CDD" id="cd08662">
    <property type="entry name" value="M13"/>
    <property type="match status" value="1"/>
</dbReference>
<evidence type="ECO:0000256" key="27">
    <source>
        <dbReference type="ARBA" id="ARBA00048093"/>
    </source>
</evidence>
<keyword evidence="10 30" id="KW-0812">Transmembrane</keyword>
<accession>A0ABY7F081</accession>
<evidence type="ECO:0000256" key="9">
    <source>
        <dbReference type="ARBA" id="ARBA00022670"/>
    </source>
</evidence>
<keyword evidence="13" id="KW-0378">Hydrolase</keyword>
<keyword evidence="19" id="KW-1015">Disulfide bond</keyword>
<evidence type="ECO:0000259" key="32">
    <source>
        <dbReference type="Pfam" id="PF05649"/>
    </source>
</evidence>
<dbReference type="PROSITE" id="PS51885">
    <property type="entry name" value="NEPRILYSIN"/>
    <property type="match status" value="1"/>
</dbReference>
<evidence type="ECO:0000256" key="2">
    <source>
        <dbReference type="ARBA" id="ARBA00001947"/>
    </source>
</evidence>
<evidence type="ECO:0000256" key="23">
    <source>
        <dbReference type="ARBA" id="ARBA00031362"/>
    </source>
</evidence>
<comment type="similarity">
    <text evidence="4">Belongs to the peptidase M13 family.</text>
</comment>
<evidence type="ECO:0000256" key="26">
    <source>
        <dbReference type="ARBA" id="ARBA00047638"/>
    </source>
</evidence>
<keyword evidence="12" id="KW-0479">Metal-binding</keyword>
<evidence type="ECO:0000256" key="28">
    <source>
        <dbReference type="ARBA" id="ARBA00049273"/>
    </source>
</evidence>
<dbReference type="PANTHER" id="PTHR11733">
    <property type="entry name" value="ZINC METALLOPROTEASE FAMILY M13 NEPRILYSIN-RELATED"/>
    <property type="match status" value="1"/>
</dbReference>
<evidence type="ECO:0000256" key="24">
    <source>
        <dbReference type="ARBA" id="ARBA00031486"/>
    </source>
</evidence>
<evidence type="ECO:0000256" key="1">
    <source>
        <dbReference type="ARBA" id="ARBA00000716"/>
    </source>
</evidence>
<dbReference type="InterPro" id="IPR008753">
    <property type="entry name" value="Peptidase_M13_N"/>
</dbReference>
<evidence type="ECO:0000256" key="7">
    <source>
        <dbReference type="ARBA" id="ARBA00022475"/>
    </source>
</evidence>
<protein>
    <recommendedName>
        <fullName evidence="6">Neprilysin</fullName>
        <ecNumber evidence="5">3.4.24.11</ecNumber>
    </recommendedName>
    <alternativeName>
        <fullName evidence="25">Atriopeptidase</fullName>
    </alternativeName>
    <alternativeName>
        <fullName evidence="23">Enkephalinase</fullName>
    </alternativeName>
    <alternativeName>
        <fullName evidence="22">Neutral endopeptidase 24.11</fullName>
    </alternativeName>
    <alternativeName>
        <fullName evidence="24">Skin fibroblast elastase</fullName>
    </alternativeName>
</protein>
<comment type="catalytic activity">
    <reaction evidence="26">
        <text>neurotensin + H2O = neurotensin(1-10) + L-tyrosyl-L-isoleucyl-L-leucine</text>
        <dbReference type="Rhea" id="RHEA:71479"/>
        <dbReference type="ChEBI" id="CHEBI:15377"/>
        <dbReference type="ChEBI" id="CHEBI:147362"/>
        <dbReference type="ChEBI" id="CHEBI:190705"/>
        <dbReference type="ChEBI" id="CHEBI:190707"/>
    </reaction>
    <physiologicalReaction direction="left-to-right" evidence="26">
        <dbReference type="Rhea" id="RHEA:71480"/>
    </physiologicalReaction>
</comment>
<keyword evidence="34" id="KW-1185">Reference proteome</keyword>
<dbReference type="EC" id="3.4.24.11" evidence="5"/>
<dbReference type="Proteomes" id="UP001164746">
    <property type="component" value="Chromosome 9"/>
</dbReference>
<evidence type="ECO:0000256" key="12">
    <source>
        <dbReference type="ARBA" id="ARBA00022723"/>
    </source>
</evidence>
<keyword evidence="20" id="KW-0325">Glycoprotein</keyword>
<evidence type="ECO:0000256" key="25">
    <source>
        <dbReference type="ARBA" id="ARBA00032584"/>
    </source>
</evidence>
<keyword evidence="7" id="KW-1003">Cell membrane</keyword>
<feature type="domain" description="Peptidase M13 C-terminal" evidence="31">
    <location>
        <begin position="543"/>
        <end position="749"/>
    </location>
</feature>
<dbReference type="Gene3D" id="1.10.1380.10">
    <property type="entry name" value="Neutral endopeptidase , domain2"/>
    <property type="match status" value="1"/>
</dbReference>
<keyword evidence="14" id="KW-0862">Zinc</keyword>
<keyword evidence="18 30" id="KW-0472">Membrane</keyword>
<evidence type="ECO:0000256" key="19">
    <source>
        <dbReference type="ARBA" id="ARBA00023157"/>
    </source>
</evidence>
<keyword evidence="9" id="KW-0645">Protease</keyword>
<keyword evidence="15" id="KW-0735">Signal-anchor</keyword>
<dbReference type="PANTHER" id="PTHR11733:SF114">
    <property type="entry name" value="NEPRILYSIN"/>
    <property type="match status" value="1"/>
</dbReference>
<keyword evidence="8" id="KW-0597">Phosphoprotein</keyword>
<evidence type="ECO:0000259" key="31">
    <source>
        <dbReference type="Pfam" id="PF01431"/>
    </source>
</evidence>
<evidence type="ECO:0000256" key="13">
    <source>
        <dbReference type="ARBA" id="ARBA00022801"/>
    </source>
</evidence>
<dbReference type="InterPro" id="IPR000718">
    <property type="entry name" value="Peptidase_M13"/>
</dbReference>
<evidence type="ECO:0000313" key="33">
    <source>
        <dbReference type="EMBL" id="WAR15588.1"/>
    </source>
</evidence>
<evidence type="ECO:0000256" key="15">
    <source>
        <dbReference type="ARBA" id="ARBA00022968"/>
    </source>
</evidence>
<evidence type="ECO:0000256" key="3">
    <source>
        <dbReference type="ARBA" id="ARBA00004401"/>
    </source>
</evidence>
<sequence length="750" mass="86639">MTRFNSETPDVDFSNERIEVHFRNGRGCYTFFPSSTNVNHLNNRYVCFTPVGGSMIPAANDRFVSSTHRRTCLEKVLALVLATFAIAVIVLAALLVQSYSSTQKDICLTKECTDVAARVINAIDYSVNPCDNFYDFACGTWMKKHVVPEDRSNLYTYGVVRENVKITLKYLLEGDKEAHVEAVKKARDYYQACMNETHIELMNASELADILTNELGGWPTLGSNAGGNWNESLFNFEDDLIRLRTLGGSPIIKIYVGTDEKDSGKKILMVQEPYLNLGSRDYFFKDEHEDVRQAFMTYMTNMAVHFGADEKTAREDSLEITLSKEESRKRDDRYNKMTIAELERQFPTLDVFDWSRLIQRLVQTATDNITITEEEYIVMETPKYYKEVFKILKKHRNRTIKNYIMWSYASRLVQYGNEMKQSRWKQCSQSTMYDFGMAALEMISDIREAFNERLDELDWMDPETKKVAIEKAKHIKEMIGFPDFILNDTALNKYYEEVTVDDKHYFTNTVEIMKVVAMKSLKSLRSPNEKDPKGWDIPPAVVNAFYSPLSNVITFPAGMLQPPYYSKYQPRSMNYGSIGWLIGHEITHAFDDAGRMYDKDGNLQNWWKPEAIMRFNNKTSCIVDQYNSYVAPHANMNLNGEYTKGENIADNGGLQQSWKAYRTWKGRSKVNEQSLPGLDYSHEQLFFINFAQGWCGVTTTKRERDQILTDSHSPGRFRIIGSLQNSKEFSEVFNCPRGSYMNPEKKCHVW</sequence>
<dbReference type="Pfam" id="PF05649">
    <property type="entry name" value="Peptidase_M13_N"/>
    <property type="match status" value="1"/>
</dbReference>
<dbReference type="Pfam" id="PF01431">
    <property type="entry name" value="Peptidase_M13"/>
    <property type="match status" value="1"/>
</dbReference>
<evidence type="ECO:0000256" key="10">
    <source>
        <dbReference type="ARBA" id="ARBA00022692"/>
    </source>
</evidence>
<reference evidence="33" key="1">
    <citation type="submission" date="2022-11" db="EMBL/GenBank/DDBJ databases">
        <title>Centuries of genome instability and evolution in soft-shell clam transmissible cancer (bioRxiv).</title>
        <authorList>
            <person name="Hart S.F.M."/>
            <person name="Yonemitsu M.A."/>
            <person name="Giersch R.M."/>
            <person name="Beal B.F."/>
            <person name="Arriagada G."/>
            <person name="Davis B.W."/>
            <person name="Ostrander E.A."/>
            <person name="Goff S.P."/>
            <person name="Metzger M.J."/>
        </authorList>
    </citation>
    <scope>NUCLEOTIDE SEQUENCE</scope>
    <source>
        <strain evidence="33">MELC-2E11</strain>
        <tissue evidence="33">Siphon/mantle</tissue>
    </source>
</reference>
<comment type="subcellular location">
    <subcellularLocation>
        <location evidence="3">Cell membrane</location>
        <topology evidence="3">Single-pass type II membrane protein</topology>
    </subcellularLocation>
</comment>
<dbReference type="InterPro" id="IPR024079">
    <property type="entry name" value="MetalloPept_cat_dom_sf"/>
</dbReference>